<gene>
    <name evidence="3" type="ORF">KIKIMORA_02060</name>
</gene>
<dbReference type="PROSITE" id="PS51462">
    <property type="entry name" value="NUDIX"/>
    <property type="match status" value="1"/>
</dbReference>
<sequence>MNPPHCSACGAAFHPEQRAARHPECLSCGTFNWQNPRPVVNFLQPVLTESGLGLAVARRGIAPDQGSYALPGGFVEIGEHTRQAAAREFFEESGFQMDYRQLVTLGDLPSTAGTQMLIFVMNTHALSIPQFMLLKDTDEMYDWAIMTQDSDIELCWPTHRVVAHQWLASQPQQRGSYPIRPDLLAFAA</sequence>
<dbReference type="InterPro" id="IPR020084">
    <property type="entry name" value="NUDIX_hydrolase_CS"/>
</dbReference>
<protein>
    <submittedName>
        <fullName evidence="3">8-oxo-dGTP diphosphatase</fullName>
    </submittedName>
</protein>
<proteinExistence type="predicted"/>
<keyword evidence="4" id="KW-1185">Reference proteome</keyword>
<evidence type="ECO:0000259" key="2">
    <source>
        <dbReference type="PROSITE" id="PS51462"/>
    </source>
</evidence>
<organism evidence="3 4">
    <name type="scientific">Brevundimonas phage vB_BpoS-Kikimora</name>
    <dbReference type="NCBI Taxonomy" id="2948601"/>
    <lineage>
        <taxon>Viruses</taxon>
        <taxon>Duplodnaviria</taxon>
        <taxon>Heunggongvirae</taxon>
        <taxon>Uroviricota</taxon>
        <taxon>Caudoviricetes</taxon>
        <taxon>Jeanschmidtviridae</taxon>
        <taxon>Kikimoravirus</taxon>
        <taxon>Kikimoravirus kikimora</taxon>
    </lineage>
</organism>
<dbReference type="PANTHER" id="PTHR43222">
    <property type="entry name" value="NUDIX HYDROLASE 23"/>
    <property type="match status" value="1"/>
</dbReference>
<evidence type="ECO:0000313" key="3">
    <source>
        <dbReference type="EMBL" id="USN15352.1"/>
    </source>
</evidence>
<dbReference type="Pfam" id="PF00293">
    <property type="entry name" value="NUDIX"/>
    <property type="match status" value="1"/>
</dbReference>
<dbReference type="SUPFAM" id="SSF55811">
    <property type="entry name" value="Nudix"/>
    <property type="match status" value="1"/>
</dbReference>
<dbReference type="Gene3D" id="3.90.79.10">
    <property type="entry name" value="Nucleoside Triphosphate Pyrophosphohydrolase"/>
    <property type="match status" value="1"/>
</dbReference>
<name>A0A9E7MT92_9CAUD</name>
<dbReference type="Proteomes" id="UP001056576">
    <property type="component" value="Segment"/>
</dbReference>
<dbReference type="EMBL" id="ON529857">
    <property type="protein sequence ID" value="USN15352.1"/>
    <property type="molecule type" value="Genomic_DNA"/>
</dbReference>
<dbReference type="InterPro" id="IPR015797">
    <property type="entry name" value="NUDIX_hydrolase-like_dom_sf"/>
</dbReference>
<dbReference type="PROSITE" id="PS00893">
    <property type="entry name" value="NUDIX_BOX"/>
    <property type="match status" value="1"/>
</dbReference>
<accession>A0A9E7MT92</accession>
<dbReference type="InterPro" id="IPR000086">
    <property type="entry name" value="NUDIX_hydrolase_dom"/>
</dbReference>
<evidence type="ECO:0000256" key="1">
    <source>
        <dbReference type="ARBA" id="ARBA00022801"/>
    </source>
</evidence>
<keyword evidence="1" id="KW-0378">Hydrolase</keyword>
<reference evidence="3 4" key="1">
    <citation type="submission" date="2022-05" db="EMBL/GenBank/DDBJ databases">
        <authorList>
            <person name="Friedrich I."/>
            <person name="Poehlein A."/>
            <person name="Schneider D."/>
            <person name="Hertel R."/>
            <person name="Daniel R."/>
        </authorList>
    </citation>
    <scope>NUCLEOTIDE SEQUENCE [LARGE SCALE GENOMIC DNA]</scope>
</reference>
<dbReference type="PANTHER" id="PTHR43222:SF12">
    <property type="entry name" value="NUDIX HYDROLASE"/>
    <property type="match status" value="1"/>
</dbReference>
<dbReference type="GO" id="GO:0016787">
    <property type="term" value="F:hydrolase activity"/>
    <property type="evidence" value="ECO:0007669"/>
    <property type="project" value="UniProtKB-KW"/>
</dbReference>
<evidence type="ECO:0000313" key="4">
    <source>
        <dbReference type="Proteomes" id="UP001056576"/>
    </source>
</evidence>
<feature type="domain" description="Nudix hydrolase" evidence="2">
    <location>
        <begin position="37"/>
        <end position="168"/>
    </location>
</feature>